<dbReference type="RefSeq" id="WP_153086116.1">
    <property type="nucleotide sequence ID" value="NZ_VZAM01000060.1"/>
</dbReference>
<keyword evidence="1" id="KW-1133">Transmembrane helix</keyword>
<organism evidence="2 3">
    <name type="scientific">Segatella copri</name>
    <dbReference type="NCBI Taxonomy" id="165179"/>
    <lineage>
        <taxon>Bacteria</taxon>
        <taxon>Pseudomonadati</taxon>
        <taxon>Bacteroidota</taxon>
        <taxon>Bacteroidia</taxon>
        <taxon>Bacteroidales</taxon>
        <taxon>Prevotellaceae</taxon>
        <taxon>Segatella</taxon>
    </lineage>
</organism>
<dbReference type="AlphaFoldDB" id="A0AAW9TID6"/>
<evidence type="ECO:0000313" key="2">
    <source>
        <dbReference type="EMBL" id="MQN32761.1"/>
    </source>
</evidence>
<gene>
    <name evidence="2" type="ORF">F7D90_12585</name>
</gene>
<comment type="caution">
    <text evidence="2">The sequence shown here is derived from an EMBL/GenBank/DDBJ whole genome shotgun (WGS) entry which is preliminary data.</text>
</comment>
<dbReference type="Proteomes" id="UP000420707">
    <property type="component" value="Unassembled WGS sequence"/>
</dbReference>
<evidence type="ECO:0000313" key="3">
    <source>
        <dbReference type="Proteomes" id="UP000420707"/>
    </source>
</evidence>
<accession>A0AAW9TID6</accession>
<name>A0AAW9TID6_9BACT</name>
<sequence length="63" mass="6060">MSYVALATAAGTANAMKMPFPANLAAVATVIATVVGIAATVSGYLSGSYAEGGIINGATTHGD</sequence>
<reference evidence="3" key="1">
    <citation type="submission" date="2019-09" db="EMBL/GenBank/DDBJ databases">
        <title>Distinct polysaccharide growth profiles of human intestinal Prevotella copri isolates.</title>
        <authorList>
            <person name="Fehlner-Peach H."/>
            <person name="Magnabosco C."/>
            <person name="Raghavan V."/>
            <person name="Scher J.U."/>
            <person name="Tett A."/>
            <person name="Cox L.M."/>
            <person name="Gottsegen C."/>
            <person name="Watters A."/>
            <person name="Wiltshire- Gordon J.D."/>
            <person name="Segata N."/>
            <person name="Bonneau R."/>
            <person name="Littman D.R."/>
        </authorList>
    </citation>
    <scope>NUCLEOTIDE SEQUENCE [LARGE SCALE GENOMIC DNA]</scope>
    <source>
        <strain evidence="3">iAP146</strain>
    </source>
</reference>
<evidence type="ECO:0000256" key="1">
    <source>
        <dbReference type="SAM" id="Phobius"/>
    </source>
</evidence>
<dbReference type="EMBL" id="VZCR01000088">
    <property type="protein sequence ID" value="MQN32761.1"/>
    <property type="molecule type" value="Genomic_DNA"/>
</dbReference>
<feature type="transmembrane region" description="Helical" evidence="1">
    <location>
        <begin position="25"/>
        <end position="45"/>
    </location>
</feature>
<protein>
    <submittedName>
        <fullName evidence="2">Uncharacterized protein</fullName>
    </submittedName>
</protein>
<keyword evidence="1" id="KW-0812">Transmembrane</keyword>
<proteinExistence type="predicted"/>
<keyword evidence="1" id="KW-0472">Membrane</keyword>